<name>A0A1B4Q0F8_BURCE</name>
<dbReference type="Proteomes" id="UP000094776">
    <property type="component" value="Chromosome 2"/>
</dbReference>
<reference evidence="1 2" key="1">
    <citation type="submission" date="2015-12" db="EMBL/GenBank/DDBJ databases">
        <title>Diversity of Burkholderia near neighbor genomes.</title>
        <authorList>
            <person name="Sahl J."/>
            <person name="Wagner D."/>
            <person name="Keim P."/>
        </authorList>
    </citation>
    <scope>NUCLEOTIDE SEQUENCE [LARGE SCALE GENOMIC DNA]</scope>
    <source>
        <strain evidence="1 2">MSMB1184WGS</strain>
    </source>
</reference>
<dbReference type="PANTHER" id="PTHR30203">
    <property type="entry name" value="OUTER MEMBRANE CATION EFFLUX PROTEIN"/>
    <property type="match status" value="1"/>
</dbReference>
<dbReference type="AlphaFoldDB" id="A0A1B4Q0F8"/>
<evidence type="ECO:0000313" key="2">
    <source>
        <dbReference type="Proteomes" id="UP000094776"/>
    </source>
</evidence>
<proteinExistence type="predicted"/>
<dbReference type="Gene3D" id="1.20.1600.10">
    <property type="entry name" value="Outer membrane efflux proteins (OEP)"/>
    <property type="match status" value="1"/>
</dbReference>
<evidence type="ECO:0000313" key="1">
    <source>
        <dbReference type="EMBL" id="AOK19660.1"/>
    </source>
</evidence>
<dbReference type="SUPFAM" id="SSF56954">
    <property type="entry name" value="Outer membrane efflux proteins (OEP)"/>
    <property type="match status" value="1"/>
</dbReference>
<gene>
    <name evidence="1" type="ORF">WT26_27700</name>
</gene>
<organism evidence="1 2">
    <name type="scientific">Burkholderia cepacia</name>
    <name type="common">Pseudomonas cepacia</name>
    <dbReference type="NCBI Taxonomy" id="292"/>
    <lineage>
        <taxon>Bacteria</taxon>
        <taxon>Pseudomonadati</taxon>
        <taxon>Pseudomonadota</taxon>
        <taxon>Betaproteobacteria</taxon>
        <taxon>Burkholderiales</taxon>
        <taxon>Burkholderiaceae</taxon>
        <taxon>Burkholderia</taxon>
        <taxon>Burkholderia cepacia complex</taxon>
    </lineage>
</organism>
<dbReference type="EMBL" id="CP013444">
    <property type="protein sequence ID" value="AOK19660.1"/>
    <property type="molecule type" value="Genomic_DNA"/>
</dbReference>
<sequence length="162" mass="17371">MRHVALSDPPPARARTALARAARVAVALTIALTRATIDSRRESLRIFRRRHDEGAISRLDLTQSEILLQQAESLGAQLGQARASAADALMMLVGASPDLPATPPTLDDEAVMPALAPGLPFALLENRPDVIAAEHQLRAAAIGGVLFLLSLKRFRLTISRMA</sequence>
<accession>A0A1B4Q0F8</accession>
<dbReference type="InterPro" id="IPR010131">
    <property type="entry name" value="MdtP/NodT-like"/>
</dbReference>
<protein>
    <submittedName>
        <fullName evidence="1">Uncharacterized protein</fullName>
    </submittedName>
</protein>